<name>A0A443SFW6_9ACAR</name>
<feature type="transmembrane region" description="Helical" evidence="9">
    <location>
        <begin position="435"/>
        <end position="457"/>
    </location>
</feature>
<dbReference type="PANTHER" id="PTHR24373:SF275">
    <property type="entry name" value="TIR DOMAIN-CONTAINING PROTEIN"/>
    <property type="match status" value="1"/>
</dbReference>
<keyword evidence="2" id="KW-1003">Cell membrane</keyword>
<dbReference type="Pfam" id="PF13855">
    <property type="entry name" value="LRR_8"/>
    <property type="match status" value="2"/>
</dbReference>
<evidence type="ECO:0000256" key="2">
    <source>
        <dbReference type="ARBA" id="ARBA00022475"/>
    </source>
</evidence>
<keyword evidence="5 10" id="KW-0732">Signal</keyword>
<dbReference type="PRINTS" id="PR00019">
    <property type="entry name" value="LEURICHRPT"/>
</dbReference>
<keyword evidence="3" id="KW-0433">Leucine-rich repeat</keyword>
<dbReference type="PROSITE" id="PS51450">
    <property type="entry name" value="LRR"/>
    <property type="match status" value="2"/>
</dbReference>
<gene>
    <name evidence="12" type="ORF">B4U80_05820</name>
</gene>
<dbReference type="PANTHER" id="PTHR24373">
    <property type="entry name" value="SLIT RELATED LEUCINE-RICH REPEAT NEURONAL PROTEIN"/>
    <property type="match status" value="1"/>
</dbReference>
<evidence type="ECO:0000256" key="6">
    <source>
        <dbReference type="ARBA" id="ARBA00022737"/>
    </source>
</evidence>
<feature type="domain" description="LRRCT" evidence="11">
    <location>
        <begin position="377"/>
        <end position="429"/>
    </location>
</feature>
<evidence type="ECO:0000256" key="1">
    <source>
        <dbReference type="ARBA" id="ARBA00004236"/>
    </source>
</evidence>
<dbReference type="Pfam" id="PF12799">
    <property type="entry name" value="LRR_4"/>
    <property type="match status" value="1"/>
</dbReference>
<dbReference type="InterPro" id="IPR000483">
    <property type="entry name" value="Cys-rich_flank_reg_C"/>
</dbReference>
<dbReference type="Pfam" id="PF13516">
    <property type="entry name" value="LRR_6"/>
    <property type="match status" value="1"/>
</dbReference>
<dbReference type="InterPro" id="IPR050328">
    <property type="entry name" value="Dev_Immune_Receptor"/>
</dbReference>
<dbReference type="GO" id="GO:0005886">
    <property type="term" value="C:plasma membrane"/>
    <property type="evidence" value="ECO:0007669"/>
    <property type="project" value="UniProtKB-SubCell"/>
</dbReference>
<keyword evidence="4 9" id="KW-0812">Transmembrane</keyword>
<evidence type="ECO:0000256" key="7">
    <source>
        <dbReference type="ARBA" id="ARBA00022989"/>
    </source>
</evidence>
<dbReference type="SMART" id="SM00365">
    <property type="entry name" value="LRR_SD22"/>
    <property type="match status" value="5"/>
</dbReference>
<comment type="subcellular location">
    <subcellularLocation>
        <location evidence="1">Cell membrane</location>
    </subcellularLocation>
</comment>
<evidence type="ECO:0000256" key="9">
    <source>
        <dbReference type="SAM" id="Phobius"/>
    </source>
</evidence>
<dbReference type="InterPro" id="IPR003591">
    <property type="entry name" value="Leu-rich_rpt_typical-subtyp"/>
</dbReference>
<evidence type="ECO:0000256" key="4">
    <source>
        <dbReference type="ARBA" id="ARBA00022692"/>
    </source>
</evidence>
<dbReference type="SMART" id="SM00082">
    <property type="entry name" value="LRRCT"/>
    <property type="match status" value="1"/>
</dbReference>
<sequence length="513" mass="58340">MVVFSLLAHLVSLLVLFRGFAFAMCPMRCTCHEKKLIVNCKKAVLDVVPITLNPELRELYLTHNQIKSIKASFTFYTKLEFLDVSNNQLAELGKKNFAVQHNLRVLFVNQNKINEVNNQTFVGLSSLQLLNLNENAVQSLPNNVFDSLSKLQKLDLSRNRISHISADAFAGLSALKTLILRENSLTVIPSAQFRHLTALVKLDLGHNVFNSIGESAFATLPTLEDLSLDKCQISSLHASSFLNVNQMRRLRLDENNLSEIPSDSLQQLKNLEELIIGRNKIASIEAFAFGGSPKLKVLDIRHDHQLSYIDKDAFLGIPHLLKVILEFCPNVRHLHENTFDVQKRSLKYLSLRGNHIENVAHNLLNWQQLQYIDVRGNPLTCNCSLLWLWELLKQRNVSKEYKDELVCAEPANFRGHRFLSLSLSEMACYESKHTIITGSVIVAVVCALSSIVLSLWCRTKLFLLFRSKKYETDLKEDLGYYEKGRIIDNQVMFPQSTMIYIQTPIKCASISQV</sequence>
<feature type="chain" id="PRO_5019448136" evidence="10">
    <location>
        <begin position="24"/>
        <end position="513"/>
    </location>
</feature>
<dbReference type="Proteomes" id="UP000288716">
    <property type="component" value="Unassembled WGS sequence"/>
</dbReference>
<evidence type="ECO:0000256" key="8">
    <source>
        <dbReference type="ARBA" id="ARBA00023136"/>
    </source>
</evidence>
<keyword evidence="8 9" id="KW-0472">Membrane</keyword>
<keyword evidence="6" id="KW-0677">Repeat</keyword>
<evidence type="ECO:0000313" key="13">
    <source>
        <dbReference type="Proteomes" id="UP000288716"/>
    </source>
</evidence>
<dbReference type="Gene3D" id="3.80.10.10">
    <property type="entry name" value="Ribonuclease Inhibitor"/>
    <property type="match status" value="3"/>
</dbReference>
<feature type="signal peptide" evidence="10">
    <location>
        <begin position="1"/>
        <end position="23"/>
    </location>
</feature>
<reference evidence="12 13" key="1">
    <citation type="journal article" date="2018" name="Gigascience">
        <title>Genomes of trombidid mites reveal novel predicted allergens and laterally-transferred genes associated with secondary metabolism.</title>
        <authorList>
            <person name="Dong X."/>
            <person name="Chaisiri K."/>
            <person name="Xia D."/>
            <person name="Armstrong S.D."/>
            <person name="Fang Y."/>
            <person name="Donnelly M.J."/>
            <person name="Kadowaki T."/>
            <person name="McGarry J.W."/>
            <person name="Darby A.C."/>
            <person name="Makepeace B.L."/>
        </authorList>
    </citation>
    <scope>NUCLEOTIDE SEQUENCE [LARGE SCALE GENOMIC DNA]</scope>
    <source>
        <strain evidence="12">UoL-UT</strain>
    </source>
</reference>
<evidence type="ECO:0000256" key="3">
    <source>
        <dbReference type="ARBA" id="ARBA00022614"/>
    </source>
</evidence>
<dbReference type="AlphaFoldDB" id="A0A443SFW6"/>
<dbReference type="InterPro" id="IPR025875">
    <property type="entry name" value="Leu-rich_rpt_4"/>
</dbReference>
<protein>
    <submittedName>
        <fullName evidence="12">Leucine-rich repeat neuronal protein 2-like protein</fullName>
    </submittedName>
</protein>
<dbReference type="SUPFAM" id="SSF52058">
    <property type="entry name" value="L domain-like"/>
    <property type="match status" value="1"/>
</dbReference>
<evidence type="ECO:0000313" key="12">
    <source>
        <dbReference type="EMBL" id="RWS26382.1"/>
    </source>
</evidence>
<dbReference type="FunFam" id="3.80.10.10:FF:001438">
    <property type="entry name" value="Uncharacterized protein"/>
    <property type="match status" value="1"/>
</dbReference>
<proteinExistence type="predicted"/>
<dbReference type="OrthoDB" id="1055097at2759"/>
<accession>A0A443SFW6</accession>
<keyword evidence="7 9" id="KW-1133">Transmembrane helix</keyword>
<dbReference type="InterPro" id="IPR032675">
    <property type="entry name" value="LRR_dom_sf"/>
</dbReference>
<evidence type="ECO:0000256" key="10">
    <source>
        <dbReference type="SAM" id="SignalP"/>
    </source>
</evidence>
<comment type="caution">
    <text evidence="12">The sequence shown here is derived from an EMBL/GenBank/DDBJ whole genome shotgun (WGS) entry which is preliminary data.</text>
</comment>
<dbReference type="STRING" id="299467.A0A443SFW6"/>
<dbReference type="SMART" id="SM00369">
    <property type="entry name" value="LRR_TYP"/>
    <property type="match status" value="11"/>
</dbReference>
<organism evidence="12 13">
    <name type="scientific">Leptotrombidium deliense</name>
    <dbReference type="NCBI Taxonomy" id="299467"/>
    <lineage>
        <taxon>Eukaryota</taxon>
        <taxon>Metazoa</taxon>
        <taxon>Ecdysozoa</taxon>
        <taxon>Arthropoda</taxon>
        <taxon>Chelicerata</taxon>
        <taxon>Arachnida</taxon>
        <taxon>Acari</taxon>
        <taxon>Acariformes</taxon>
        <taxon>Trombidiformes</taxon>
        <taxon>Prostigmata</taxon>
        <taxon>Anystina</taxon>
        <taxon>Parasitengona</taxon>
        <taxon>Trombiculoidea</taxon>
        <taxon>Trombiculidae</taxon>
        <taxon>Leptotrombidium</taxon>
    </lineage>
</organism>
<dbReference type="FunFam" id="3.80.10.10:FF:001360">
    <property type="entry name" value="Uncharacterized protein"/>
    <property type="match status" value="1"/>
</dbReference>
<evidence type="ECO:0000259" key="11">
    <source>
        <dbReference type="SMART" id="SM00082"/>
    </source>
</evidence>
<dbReference type="VEuPathDB" id="VectorBase:LDEU005658"/>
<keyword evidence="13" id="KW-1185">Reference proteome</keyword>
<dbReference type="InterPro" id="IPR001611">
    <property type="entry name" value="Leu-rich_rpt"/>
</dbReference>
<evidence type="ECO:0000256" key="5">
    <source>
        <dbReference type="ARBA" id="ARBA00022729"/>
    </source>
</evidence>
<dbReference type="EMBL" id="NCKV01002808">
    <property type="protein sequence ID" value="RWS26382.1"/>
    <property type="molecule type" value="Genomic_DNA"/>
</dbReference>